<reference evidence="4" key="1">
    <citation type="submission" date="2016-07" db="EMBL/GenBank/DDBJ databases">
        <authorList>
            <person name="Florea S."/>
            <person name="Webb J.S."/>
            <person name="Jaromczyk J."/>
            <person name="Schardl C.L."/>
        </authorList>
    </citation>
    <scope>NUCLEOTIDE SEQUENCE [LARGE SCALE GENOMIC DNA]</scope>
    <source>
        <strain evidence="4">KCTC 42131</strain>
    </source>
</reference>
<evidence type="ECO:0000313" key="4">
    <source>
        <dbReference type="Proteomes" id="UP000175669"/>
    </source>
</evidence>
<dbReference type="AlphaFoldDB" id="A0A1E8CG97"/>
<name>A0A1E8CG97_9GAMM</name>
<protein>
    <recommendedName>
        <fullName evidence="5">DUF4381 domain-containing protein</fullName>
    </recommendedName>
</protein>
<feature type="compositionally biased region" description="Low complexity" evidence="1">
    <location>
        <begin position="164"/>
        <end position="182"/>
    </location>
</feature>
<keyword evidence="4" id="KW-1185">Reference proteome</keyword>
<dbReference type="Pfam" id="PF14316">
    <property type="entry name" value="DUF4381"/>
    <property type="match status" value="1"/>
</dbReference>
<evidence type="ECO:0000256" key="1">
    <source>
        <dbReference type="SAM" id="MobiDB-lite"/>
    </source>
</evidence>
<keyword evidence="2" id="KW-0812">Transmembrane</keyword>
<dbReference type="Proteomes" id="UP000175669">
    <property type="component" value="Unassembled WGS sequence"/>
</dbReference>
<dbReference type="STRING" id="1524254.PHACT_12950"/>
<evidence type="ECO:0008006" key="5">
    <source>
        <dbReference type="Google" id="ProtNLM"/>
    </source>
</evidence>
<evidence type="ECO:0000313" key="3">
    <source>
        <dbReference type="EMBL" id="OFE11453.1"/>
    </source>
</evidence>
<organism evidence="3 4">
    <name type="scientific">Pseudohongiella acticola</name>
    <dbReference type="NCBI Taxonomy" id="1524254"/>
    <lineage>
        <taxon>Bacteria</taxon>
        <taxon>Pseudomonadati</taxon>
        <taxon>Pseudomonadota</taxon>
        <taxon>Gammaproteobacteria</taxon>
        <taxon>Pseudomonadales</taxon>
        <taxon>Pseudohongiellaceae</taxon>
        <taxon>Pseudohongiella</taxon>
    </lineage>
</organism>
<gene>
    <name evidence="3" type="ORF">PHACT_12950</name>
</gene>
<sequence>MADIHLPAEPGFWPLAPGWWVLAALLLALLIYGAYRLHLRLQLHRRYRSALRELDKCLASLQASAGADGPDMEQRLIYVNQVNSVLRRVALLHFEQGRVAGLNGQAWVAFIKQHDRAGRLTPELASALAEGRFAPRCDVDTQALHQMASAWIKNLYLAKIKPDAAPDTDTDSTPQSTTQTRTTADHHA</sequence>
<keyword evidence="2" id="KW-1133">Transmembrane helix</keyword>
<feature type="transmembrane region" description="Helical" evidence="2">
    <location>
        <begin position="20"/>
        <end position="39"/>
    </location>
</feature>
<dbReference type="InterPro" id="IPR025489">
    <property type="entry name" value="DUF4381"/>
</dbReference>
<dbReference type="RefSeq" id="WP_169819477.1">
    <property type="nucleotide sequence ID" value="NZ_CAXATG010000005.1"/>
</dbReference>
<feature type="region of interest" description="Disordered" evidence="1">
    <location>
        <begin position="164"/>
        <end position="188"/>
    </location>
</feature>
<evidence type="ECO:0000256" key="2">
    <source>
        <dbReference type="SAM" id="Phobius"/>
    </source>
</evidence>
<dbReference type="EMBL" id="MASR01000002">
    <property type="protein sequence ID" value="OFE11453.1"/>
    <property type="molecule type" value="Genomic_DNA"/>
</dbReference>
<accession>A0A1E8CG97</accession>
<comment type="caution">
    <text evidence="3">The sequence shown here is derived from an EMBL/GenBank/DDBJ whole genome shotgun (WGS) entry which is preliminary data.</text>
</comment>
<keyword evidence="2" id="KW-0472">Membrane</keyword>
<proteinExistence type="predicted"/>